<feature type="transmembrane region" description="Helical" evidence="13">
    <location>
        <begin position="39"/>
        <end position="56"/>
    </location>
</feature>
<feature type="transmembrane region" description="Helical" evidence="13">
    <location>
        <begin position="249"/>
        <end position="270"/>
    </location>
</feature>
<dbReference type="EMBL" id="VIIS01000872">
    <property type="protein sequence ID" value="KAF0304092.1"/>
    <property type="molecule type" value="Genomic_DNA"/>
</dbReference>
<evidence type="ECO:0000256" key="4">
    <source>
        <dbReference type="ARBA" id="ARBA00004991"/>
    </source>
</evidence>
<dbReference type="UniPathway" id="UPA00222"/>
<evidence type="ECO:0000256" key="11">
    <source>
        <dbReference type="ARBA" id="ARBA00049036"/>
    </source>
</evidence>
<accession>A0A6A4WN58</accession>
<keyword evidence="9" id="KW-0443">Lipid metabolism</keyword>
<evidence type="ECO:0000256" key="3">
    <source>
        <dbReference type="ARBA" id="ARBA00004760"/>
    </source>
</evidence>
<evidence type="ECO:0000313" key="15">
    <source>
        <dbReference type="EMBL" id="KAF0304092.1"/>
    </source>
</evidence>
<comment type="subcellular location">
    <subcellularLocation>
        <location evidence="2">Endoplasmic reticulum membrane</location>
        <topology evidence="2">Multi-pass membrane protein</topology>
    </subcellularLocation>
    <subcellularLocation>
        <location evidence="1">Nucleus</location>
    </subcellularLocation>
</comment>
<feature type="transmembrane region" description="Helical" evidence="13">
    <location>
        <begin position="206"/>
        <end position="229"/>
    </location>
</feature>
<keyword evidence="5" id="KW-0808">Transferase</keyword>
<evidence type="ECO:0000256" key="9">
    <source>
        <dbReference type="ARBA" id="ARBA00023098"/>
    </source>
</evidence>
<sequence>MGRTLSEWFWNPDVWLPPNITWADIKSNETVKYAEFEDLYHPIPMAFLFLVIRFFVERFIWAPVGRSMGLKAMRPKRVAYNELLEDAYRKSRRVSHKQVRQLAKELDWTERQVDRWLRLRKLQDSPNKLTRFTETGWQFTYYLFIFCYGLHTLWDKAWFWEIRHCFYNMPFHVSTRRVRFWDAIVEMQHARTHGAKMFKYLQLQMLCDVTFAVFVLIWIVTRLGIYPGWILYSTTIDATYIVEFFPAYYIFNSMLIGLLVLHCIWTYYILLMAYQALSAGQIQGDSRSDSSEEVSSSSEENALPNSTPATNGVSKPAAAGDGGAATAVAAGGDN</sequence>
<dbReference type="GO" id="GO:0046513">
    <property type="term" value="P:ceramide biosynthetic process"/>
    <property type="evidence" value="ECO:0007669"/>
    <property type="project" value="InterPro"/>
</dbReference>
<feature type="domain" description="TLC" evidence="14">
    <location>
        <begin position="130"/>
        <end position="278"/>
    </location>
</feature>
<dbReference type="CDD" id="cd00086">
    <property type="entry name" value="homeodomain"/>
    <property type="match status" value="1"/>
</dbReference>
<dbReference type="GO" id="GO:0050291">
    <property type="term" value="F:sphingosine N-acyltransferase activity"/>
    <property type="evidence" value="ECO:0007669"/>
    <property type="project" value="InterPro"/>
</dbReference>
<feature type="compositionally biased region" description="Low complexity" evidence="12">
    <location>
        <begin position="324"/>
        <end position="334"/>
    </location>
</feature>
<evidence type="ECO:0000256" key="13">
    <source>
        <dbReference type="SAM" id="Phobius"/>
    </source>
</evidence>
<feature type="region of interest" description="Disordered" evidence="12">
    <location>
        <begin position="287"/>
        <end position="334"/>
    </location>
</feature>
<evidence type="ECO:0000259" key="14">
    <source>
        <dbReference type="SMART" id="SM00724"/>
    </source>
</evidence>
<dbReference type="SUPFAM" id="SSF46689">
    <property type="entry name" value="Homeodomain-like"/>
    <property type="match status" value="1"/>
</dbReference>
<dbReference type="InterPro" id="IPR016439">
    <property type="entry name" value="Lag1/Lac1-like"/>
</dbReference>
<dbReference type="FunFam" id="1.10.10.60:FF:000020">
    <property type="entry name" value="Ceramide synthase 5"/>
    <property type="match status" value="1"/>
</dbReference>
<keyword evidence="6 13" id="KW-0812">Transmembrane</keyword>
<keyword evidence="16" id="KW-1185">Reference proteome</keyword>
<evidence type="ECO:0000256" key="12">
    <source>
        <dbReference type="SAM" id="MobiDB-lite"/>
    </source>
</evidence>
<evidence type="ECO:0000256" key="6">
    <source>
        <dbReference type="ARBA" id="ARBA00022692"/>
    </source>
</evidence>
<gene>
    <name evidence="15" type="primary">CERS6</name>
    <name evidence="15" type="ORF">FJT64_024010</name>
</gene>
<evidence type="ECO:0000256" key="8">
    <source>
        <dbReference type="ARBA" id="ARBA00022989"/>
    </source>
</evidence>
<evidence type="ECO:0000313" key="16">
    <source>
        <dbReference type="Proteomes" id="UP000440578"/>
    </source>
</evidence>
<evidence type="ECO:0000256" key="2">
    <source>
        <dbReference type="ARBA" id="ARBA00004477"/>
    </source>
</evidence>
<keyword evidence="8 13" id="KW-1133">Transmembrane helix</keyword>
<keyword evidence="7" id="KW-0256">Endoplasmic reticulum</keyword>
<dbReference type="PANTHER" id="PTHR12560:SF0">
    <property type="entry name" value="LD18904P"/>
    <property type="match status" value="1"/>
</dbReference>
<comment type="caution">
    <text evidence="15">The sequence shown here is derived from an EMBL/GenBank/DDBJ whole genome shotgun (WGS) entry which is preliminary data.</text>
</comment>
<dbReference type="InterPro" id="IPR006634">
    <property type="entry name" value="TLC-dom"/>
</dbReference>
<dbReference type="PIRSF" id="PIRSF005225">
    <property type="entry name" value="LAG1_LAC1"/>
    <property type="match status" value="1"/>
</dbReference>
<keyword evidence="10 13" id="KW-0472">Membrane</keyword>
<dbReference type="GO" id="GO:0005634">
    <property type="term" value="C:nucleus"/>
    <property type="evidence" value="ECO:0007669"/>
    <property type="project" value="UniProtKB-SubCell"/>
</dbReference>
<dbReference type="Gene3D" id="1.10.10.60">
    <property type="entry name" value="Homeodomain-like"/>
    <property type="match status" value="1"/>
</dbReference>
<dbReference type="Pfam" id="PF03798">
    <property type="entry name" value="TRAM_LAG1_CLN8"/>
    <property type="match status" value="1"/>
</dbReference>
<comment type="pathway">
    <text evidence="4">Sphingolipid metabolism.</text>
</comment>
<evidence type="ECO:0000256" key="7">
    <source>
        <dbReference type="ARBA" id="ARBA00022824"/>
    </source>
</evidence>
<dbReference type="GO" id="GO:0005789">
    <property type="term" value="C:endoplasmic reticulum membrane"/>
    <property type="evidence" value="ECO:0007669"/>
    <property type="project" value="UniProtKB-SubCell"/>
</dbReference>
<evidence type="ECO:0000256" key="5">
    <source>
        <dbReference type="ARBA" id="ARBA00022679"/>
    </source>
</evidence>
<evidence type="ECO:0000256" key="1">
    <source>
        <dbReference type="ARBA" id="ARBA00004123"/>
    </source>
</evidence>
<dbReference type="GO" id="GO:0003677">
    <property type="term" value="F:DNA binding"/>
    <property type="evidence" value="ECO:0007669"/>
    <property type="project" value="InterPro"/>
</dbReference>
<organism evidence="15 16">
    <name type="scientific">Amphibalanus amphitrite</name>
    <name type="common">Striped barnacle</name>
    <name type="synonym">Balanus amphitrite</name>
    <dbReference type="NCBI Taxonomy" id="1232801"/>
    <lineage>
        <taxon>Eukaryota</taxon>
        <taxon>Metazoa</taxon>
        <taxon>Ecdysozoa</taxon>
        <taxon>Arthropoda</taxon>
        <taxon>Crustacea</taxon>
        <taxon>Multicrustacea</taxon>
        <taxon>Cirripedia</taxon>
        <taxon>Thoracica</taxon>
        <taxon>Thoracicalcarea</taxon>
        <taxon>Balanomorpha</taxon>
        <taxon>Balanoidea</taxon>
        <taxon>Balanidae</taxon>
        <taxon>Amphibalaninae</taxon>
        <taxon>Amphibalanus</taxon>
    </lineage>
</organism>
<protein>
    <submittedName>
        <fullName evidence="15">Ceramide synthase 6</fullName>
    </submittedName>
</protein>
<dbReference type="OrthoDB" id="537032at2759"/>
<evidence type="ECO:0000256" key="10">
    <source>
        <dbReference type="ARBA" id="ARBA00023136"/>
    </source>
</evidence>
<proteinExistence type="predicted"/>
<dbReference type="PANTHER" id="PTHR12560">
    <property type="entry name" value="LONGEVITY ASSURANCE FACTOR 1 LAG1"/>
    <property type="match status" value="1"/>
</dbReference>
<name>A0A6A4WN58_AMPAM</name>
<dbReference type="SMART" id="SM00724">
    <property type="entry name" value="TLC"/>
    <property type="match status" value="1"/>
</dbReference>
<comment type="pathway">
    <text evidence="3">Lipid metabolism; sphingolipid metabolism.</text>
</comment>
<dbReference type="InterPro" id="IPR001356">
    <property type="entry name" value="HD"/>
</dbReference>
<dbReference type="AlphaFoldDB" id="A0A6A4WN58"/>
<dbReference type="InterPro" id="IPR009057">
    <property type="entry name" value="Homeodomain-like_sf"/>
</dbReference>
<comment type="catalytic activity">
    <reaction evidence="11">
        <text>sphinganine + octadecanoyl-CoA = N-(octadecanoyl)-sphinganine + CoA + H(+)</text>
        <dbReference type="Rhea" id="RHEA:36547"/>
        <dbReference type="ChEBI" id="CHEBI:15378"/>
        <dbReference type="ChEBI" id="CHEBI:57287"/>
        <dbReference type="ChEBI" id="CHEBI:57394"/>
        <dbReference type="ChEBI" id="CHEBI:57817"/>
        <dbReference type="ChEBI" id="CHEBI:67033"/>
    </reaction>
    <physiologicalReaction direction="left-to-right" evidence="11">
        <dbReference type="Rhea" id="RHEA:36548"/>
    </physiologicalReaction>
</comment>
<dbReference type="Proteomes" id="UP000440578">
    <property type="component" value="Unassembled WGS sequence"/>
</dbReference>
<reference evidence="15 16" key="1">
    <citation type="submission" date="2019-07" db="EMBL/GenBank/DDBJ databases">
        <title>Draft genome assembly of a fouling barnacle, Amphibalanus amphitrite (Darwin, 1854): The first reference genome for Thecostraca.</title>
        <authorList>
            <person name="Kim W."/>
        </authorList>
    </citation>
    <scope>NUCLEOTIDE SEQUENCE [LARGE SCALE GENOMIC DNA]</scope>
    <source>
        <strain evidence="15">SNU_AA5</strain>
        <tissue evidence="15">Soma without cirri and trophi</tissue>
    </source>
</reference>
<feature type="compositionally biased region" description="Polar residues" evidence="12">
    <location>
        <begin position="303"/>
        <end position="313"/>
    </location>
</feature>